<protein>
    <submittedName>
        <fullName evidence="2">Carbohydrate-binding family 9-like protein</fullName>
    </submittedName>
</protein>
<proteinExistence type="predicted"/>
<dbReference type="SUPFAM" id="SSF49344">
    <property type="entry name" value="CBD9-like"/>
    <property type="match status" value="1"/>
</dbReference>
<organism evidence="2 3">
    <name type="scientific">Rapidithrix thailandica</name>
    <dbReference type="NCBI Taxonomy" id="413964"/>
    <lineage>
        <taxon>Bacteria</taxon>
        <taxon>Pseudomonadati</taxon>
        <taxon>Bacteroidota</taxon>
        <taxon>Cytophagia</taxon>
        <taxon>Cytophagales</taxon>
        <taxon>Flammeovirgaceae</taxon>
        <taxon>Rapidithrix</taxon>
    </lineage>
</organism>
<dbReference type="Pfam" id="PF16011">
    <property type="entry name" value="CBM9_2"/>
    <property type="match status" value="1"/>
</dbReference>
<dbReference type="EMBL" id="JBDKWZ010000008">
    <property type="protein sequence ID" value="MEN7549337.1"/>
    <property type="molecule type" value="Genomic_DNA"/>
</dbReference>
<dbReference type="Proteomes" id="UP001403385">
    <property type="component" value="Unassembled WGS sequence"/>
</dbReference>
<dbReference type="RefSeq" id="WP_346822113.1">
    <property type="nucleotide sequence ID" value="NZ_JBDKWZ010000008.1"/>
</dbReference>
<dbReference type="AlphaFoldDB" id="A0AAW9S753"/>
<sequence length="218" mass="25262">MSSLKIPYITFDPQNESLNTLSERLDTTPAHALKESSWKERFPYHPEVQFHIAYNEAGIFLKYQVSEESTRAKYAQLNEAVYTDSCVEFFISLNNTQYYNFEFNCIGTPLVGYGIPGDRERLSHKQIFNIRTLSSLGDQPFEEKSLATPWTLTIFIPTDAFLYDPDLQLEGLSCTANFYKCGDELAKPHYISWSPIEYHKPNFHLPQFFGKIAFEKRP</sequence>
<dbReference type="Gene3D" id="2.60.40.1190">
    <property type="match status" value="1"/>
</dbReference>
<dbReference type="CDD" id="cd09620">
    <property type="entry name" value="CBM9_like_3"/>
    <property type="match status" value="1"/>
</dbReference>
<comment type="caution">
    <text evidence="2">The sequence shown here is derived from an EMBL/GenBank/DDBJ whole genome shotgun (WGS) entry which is preliminary data.</text>
</comment>
<evidence type="ECO:0000313" key="3">
    <source>
        <dbReference type="Proteomes" id="UP001403385"/>
    </source>
</evidence>
<dbReference type="GO" id="GO:0030246">
    <property type="term" value="F:carbohydrate binding"/>
    <property type="evidence" value="ECO:0007669"/>
    <property type="project" value="InterPro"/>
</dbReference>
<dbReference type="InterPro" id="IPR010502">
    <property type="entry name" value="Carb-bd_dom_fam9"/>
</dbReference>
<feature type="domain" description="Carbohydrate-binding" evidence="1">
    <location>
        <begin position="31"/>
        <end position="214"/>
    </location>
</feature>
<dbReference type="GO" id="GO:0004553">
    <property type="term" value="F:hydrolase activity, hydrolyzing O-glycosyl compounds"/>
    <property type="evidence" value="ECO:0007669"/>
    <property type="project" value="InterPro"/>
</dbReference>
<reference evidence="2 3" key="1">
    <citation type="submission" date="2024-04" db="EMBL/GenBank/DDBJ databases">
        <title>Novel genus in family Flammeovirgaceae.</title>
        <authorList>
            <person name="Nguyen T.H."/>
            <person name="Vuong T.Q."/>
            <person name="Le H."/>
            <person name="Kim S.-G."/>
        </authorList>
    </citation>
    <scope>NUCLEOTIDE SEQUENCE [LARGE SCALE GENOMIC DNA]</scope>
    <source>
        <strain evidence="2 3">JCM 23209</strain>
    </source>
</reference>
<name>A0AAW9S753_9BACT</name>
<gene>
    <name evidence="2" type="ORF">AAG747_15545</name>
</gene>
<evidence type="ECO:0000259" key="1">
    <source>
        <dbReference type="Pfam" id="PF16011"/>
    </source>
</evidence>
<evidence type="ECO:0000313" key="2">
    <source>
        <dbReference type="EMBL" id="MEN7549337.1"/>
    </source>
</evidence>
<keyword evidence="3" id="KW-1185">Reference proteome</keyword>
<accession>A0AAW9S753</accession>
<dbReference type="GO" id="GO:0016052">
    <property type="term" value="P:carbohydrate catabolic process"/>
    <property type="evidence" value="ECO:0007669"/>
    <property type="project" value="InterPro"/>
</dbReference>